<evidence type="ECO:0008006" key="9">
    <source>
        <dbReference type="Google" id="ProtNLM"/>
    </source>
</evidence>
<evidence type="ECO:0000256" key="2">
    <source>
        <dbReference type="ARBA" id="ARBA00029447"/>
    </source>
</evidence>
<reference evidence="8" key="1">
    <citation type="journal article" date="2020" name="mSystems">
        <title>Genome- and Community-Level Interaction Insights into Carbon Utilization and Element Cycling Functions of Hydrothermarchaeota in Hydrothermal Sediment.</title>
        <authorList>
            <person name="Zhou Z."/>
            <person name="Liu Y."/>
            <person name="Xu W."/>
            <person name="Pan J."/>
            <person name="Luo Z.H."/>
            <person name="Li M."/>
        </authorList>
    </citation>
    <scope>NUCLEOTIDE SEQUENCE [LARGE SCALE GENOMIC DNA]</scope>
    <source>
        <strain evidence="8">HyVt-483</strain>
    </source>
</reference>
<dbReference type="GO" id="GO:0006935">
    <property type="term" value="P:chemotaxis"/>
    <property type="evidence" value="ECO:0007669"/>
    <property type="project" value="InterPro"/>
</dbReference>
<dbReference type="PANTHER" id="PTHR32089:SF112">
    <property type="entry name" value="LYSOZYME-LIKE PROTEIN-RELATED"/>
    <property type="match status" value="1"/>
</dbReference>
<dbReference type="GO" id="GO:0016020">
    <property type="term" value="C:membrane"/>
    <property type="evidence" value="ECO:0007669"/>
    <property type="project" value="InterPro"/>
</dbReference>
<dbReference type="SMART" id="SM00283">
    <property type="entry name" value="MA"/>
    <property type="match status" value="1"/>
</dbReference>
<evidence type="ECO:0000256" key="5">
    <source>
        <dbReference type="SAM" id="Phobius"/>
    </source>
</evidence>
<name>A0A7C3GT84_9BACT</name>
<dbReference type="SUPFAM" id="SSF58104">
    <property type="entry name" value="Methyl-accepting chemotaxis protein (MCP) signaling domain"/>
    <property type="match status" value="3"/>
</dbReference>
<evidence type="ECO:0000313" key="8">
    <source>
        <dbReference type="EMBL" id="HFC96884.1"/>
    </source>
</evidence>
<dbReference type="PROSITE" id="PS50111">
    <property type="entry name" value="CHEMOTAXIS_TRANSDUC_2"/>
    <property type="match status" value="1"/>
</dbReference>
<dbReference type="GO" id="GO:0004888">
    <property type="term" value="F:transmembrane signaling receptor activity"/>
    <property type="evidence" value="ECO:0007669"/>
    <property type="project" value="InterPro"/>
</dbReference>
<keyword evidence="5" id="KW-0472">Membrane</keyword>
<accession>A0A7C3GT84</accession>
<feature type="domain" description="Methyl-accepting transducer" evidence="6">
    <location>
        <begin position="431"/>
        <end position="659"/>
    </location>
</feature>
<evidence type="ECO:0000256" key="4">
    <source>
        <dbReference type="SAM" id="Coils"/>
    </source>
</evidence>
<dbReference type="InterPro" id="IPR004090">
    <property type="entry name" value="Chemotax_Me-accpt_rcpt"/>
</dbReference>
<comment type="caution">
    <text evidence="8">The sequence shown here is derived from an EMBL/GenBank/DDBJ whole genome shotgun (WGS) entry which is preliminary data.</text>
</comment>
<dbReference type="GO" id="GO:0007165">
    <property type="term" value="P:signal transduction"/>
    <property type="evidence" value="ECO:0007669"/>
    <property type="project" value="UniProtKB-KW"/>
</dbReference>
<dbReference type="Proteomes" id="UP000886043">
    <property type="component" value="Unassembled WGS sequence"/>
</dbReference>
<dbReference type="Pfam" id="PF00015">
    <property type="entry name" value="MCPsignal"/>
    <property type="match status" value="1"/>
</dbReference>
<protein>
    <recommendedName>
        <fullName evidence="9">Methyl-accepting chemotaxis protein</fullName>
    </recommendedName>
</protein>
<dbReference type="InterPro" id="IPR004089">
    <property type="entry name" value="MCPsignal_dom"/>
</dbReference>
<keyword evidence="4" id="KW-0175">Coiled coil</keyword>
<dbReference type="PROSITE" id="PS50885">
    <property type="entry name" value="HAMP"/>
    <property type="match status" value="1"/>
</dbReference>
<feature type="domain" description="HAMP" evidence="7">
    <location>
        <begin position="281"/>
        <end position="334"/>
    </location>
</feature>
<evidence type="ECO:0000256" key="3">
    <source>
        <dbReference type="PROSITE-ProRule" id="PRU00284"/>
    </source>
</evidence>
<feature type="coiled-coil region" evidence="4">
    <location>
        <begin position="329"/>
        <end position="364"/>
    </location>
</feature>
<feature type="transmembrane region" description="Helical" evidence="5">
    <location>
        <begin position="260"/>
        <end position="279"/>
    </location>
</feature>
<gene>
    <name evidence="8" type="ORF">ENJ40_00300</name>
</gene>
<keyword evidence="5" id="KW-1133">Transmembrane helix</keyword>
<feature type="coiled-coil region" evidence="4">
    <location>
        <begin position="546"/>
        <end position="580"/>
    </location>
</feature>
<dbReference type="AlphaFoldDB" id="A0A7C3GT84"/>
<keyword evidence="5" id="KW-0812">Transmembrane</keyword>
<comment type="similarity">
    <text evidence="2">Belongs to the methyl-accepting chemotaxis (MCP) protein family.</text>
</comment>
<dbReference type="InterPro" id="IPR003660">
    <property type="entry name" value="HAMP_dom"/>
</dbReference>
<proteinExistence type="inferred from homology"/>
<dbReference type="Gene3D" id="1.10.287.950">
    <property type="entry name" value="Methyl-accepting chemotaxis protein"/>
    <property type="match status" value="3"/>
</dbReference>
<evidence type="ECO:0000256" key="1">
    <source>
        <dbReference type="ARBA" id="ARBA00023224"/>
    </source>
</evidence>
<organism evidence="8">
    <name type="scientific">Thermosulfurimonas dismutans</name>
    <dbReference type="NCBI Taxonomy" id="999894"/>
    <lineage>
        <taxon>Bacteria</taxon>
        <taxon>Pseudomonadati</taxon>
        <taxon>Thermodesulfobacteriota</taxon>
        <taxon>Thermodesulfobacteria</taxon>
        <taxon>Thermodesulfobacteriales</taxon>
        <taxon>Thermodesulfobacteriaceae</taxon>
        <taxon>Thermosulfurimonas</taxon>
    </lineage>
</organism>
<evidence type="ECO:0000259" key="6">
    <source>
        <dbReference type="PROSITE" id="PS50111"/>
    </source>
</evidence>
<evidence type="ECO:0000259" key="7">
    <source>
        <dbReference type="PROSITE" id="PS50885"/>
    </source>
</evidence>
<keyword evidence="1 3" id="KW-0807">Transducer</keyword>
<sequence length="755" mass="83486">MRWGFRARFILGAVLAFLVVQGVLFYHHIQTQKFLRRNLHESFTSQFHTLRARLQDFFEQASLEVKSWSGTEVIKTSVLIGGGQAGANDYLRNLLSVYRIYHDIWVLDSGRKVIAAGRPESLGYTLQVVLPGKPGVFILEKLKFKGAEYLGIGSLVQGGGGEKGWLLALIPVHTLGTEIKNMLILPGAQAFLQGEKGLIWSSIPFPGVSRLGASITRVRLADRVYFASVRPLPVLGKRWVLGLAVSEESLALFLKFNQRLFMALVGIGGILVILLFLLLERNVTRPLLGQLRNLQEIVGSFDLERRMPPRGVPEVADMAMTINQFLEKLAETVREITTAESTLREHARELANSAREIVKRAETNARESEGVFRLIEGLEGLAREIEEEAGKSARAVSQAQDTVNELSRIAEKISSLSSENHEKGGVALDQVQDMVLMSEEVREKAETQSRVSAETARILAEAAEGMRKAMARSDEAARRAAQALSQVRTGQEALGESLQTMRTVVESVTHMSEIIDLIRDIADQTNLLALNASIEAARAGEAGRGFAVVAEEIRRLSERIAESSEEIASLIEQNVEQARKGEEIAEKGAQALEGILEATEVNHREVQEVATITRAQAEEVSKAARAMEDLEKAAREIFESSQKQEELGHQAARSMFELRKVSREILEVTGTITEVADRLSEVFGTIVEHANLISRDTNTQREETAEARRRMQTVVQGASKNAEAATEIQVDVEELLEVAERLHEAVSYFRVGSSL</sequence>
<dbReference type="PANTHER" id="PTHR32089">
    <property type="entry name" value="METHYL-ACCEPTING CHEMOTAXIS PROTEIN MCPB"/>
    <property type="match status" value="1"/>
</dbReference>
<dbReference type="PRINTS" id="PR00260">
    <property type="entry name" value="CHEMTRNSDUCR"/>
</dbReference>
<dbReference type="EMBL" id="DRMH01000007">
    <property type="protein sequence ID" value="HFC96884.1"/>
    <property type="molecule type" value="Genomic_DNA"/>
</dbReference>